<dbReference type="Pfam" id="PF07714">
    <property type="entry name" value="PK_Tyr_Ser-Thr"/>
    <property type="match status" value="1"/>
</dbReference>
<gene>
    <name evidence="4" type="ORF">BLNAU_20071</name>
</gene>
<dbReference type="InterPro" id="IPR001245">
    <property type="entry name" value="Ser-Thr/Tyr_kinase_cat_dom"/>
</dbReference>
<dbReference type="Gene3D" id="1.10.510.10">
    <property type="entry name" value="Transferase(Phosphotransferase) domain 1"/>
    <property type="match status" value="1"/>
</dbReference>
<dbReference type="PANTHER" id="PTHR44329">
    <property type="entry name" value="SERINE/THREONINE-PROTEIN KINASE TNNI3K-RELATED"/>
    <property type="match status" value="1"/>
</dbReference>
<organism evidence="4 5">
    <name type="scientific">Blattamonas nauphoetae</name>
    <dbReference type="NCBI Taxonomy" id="2049346"/>
    <lineage>
        <taxon>Eukaryota</taxon>
        <taxon>Metamonada</taxon>
        <taxon>Preaxostyla</taxon>
        <taxon>Oxymonadida</taxon>
        <taxon>Blattamonas</taxon>
    </lineage>
</organism>
<evidence type="ECO:0000313" key="4">
    <source>
        <dbReference type="EMBL" id="KAK2944994.1"/>
    </source>
</evidence>
<evidence type="ECO:0000259" key="3">
    <source>
        <dbReference type="PROSITE" id="PS50011"/>
    </source>
</evidence>
<feature type="domain" description="Protein kinase" evidence="3">
    <location>
        <begin position="554"/>
        <end position="889"/>
    </location>
</feature>
<feature type="compositionally biased region" description="Basic and acidic residues" evidence="1">
    <location>
        <begin position="772"/>
        <end position="803"/>
    </location>
</feature>
<accession>A0ABQ9X0X9</accession>
<dbReference type="EMBL" id="JARBJD010000276">
    <property type="protein sequence ID" value="KAK2944994.1"/>
    <property type="molecule type" value="Genomic_DNA"/>
</dbReference>
<proteinExistence type="predicted"/>
<protein>
    <recommendedName>
        <fullName evidence="3">Protein kinase domain-containing protein</fullName>
    </recommendedName>
</protein>
<dbReference type="PROSITE" id="PS50011">
    <property type="entry name" value="PROTEIN_KINASE_DOM"/>
    <property type="match status" value="1"/>
</dbReference>
<keyword evidence="2" id="KW-1133">Transmembrane helix</keyword>
<keyword evidence="5" id="KW-1185">Reference proteome</keyword>
<dbReference type="InterPro" id="IPR011009">
    <property type="entry name" value="Kinase-like_dom_sf"/>
</dbReference>
<evidence type="ECO:0000313" key="5">
    <source>
        <dbReference type="Proteomes" id="UP001281761"/>
    </source>
</evidence>
<dbReference type="InterPro" id="IPR051681">
    <property type="entry name" value="Ser/Thr_Kinases-Pseudokinases"/>
</dbReference>
<feature type="region of interest" description="Disordered" evidence="1">
    <location>
        <begin position="763"/>
        <end position="803"/>
    </location>
</feature>
<evidence type="ECO:0000256" key="2">
    <source>
        <dbReference type="SAM" id="Phobius"/>
    </source>
</evidence>
<name>A0ABQ9X0X9_9EUKA</name>
<feature type="transmembrane region" description="Helical" evidence="2">
    <location>
        <begin position="576"/>
        <end position="597"/>
    </location>
</feature>
<sequence length="906" mass="98393">MNDNEDDESCFVSVVGPKLADCISEGDDRFVGSYTETTPLNHLWSFDTFHELPASLLFYLLPSEGPVGVSSSGIDMAKCGSNSIWCPTISQSISRLTAQKTNKIVVMDEIDLSASISLPNGVIFSGNNPNTLCTCQVGESGSFETTGDKIVSITTLDFSLPLSQSADAVIVHSSDKLTLSHLRISSQGKSSALFIRMTAGTTEMNDIMVHSEMAQNSILFSLLGGSVKVTTLTIETAVAQNGSVVKMEGGSLSLTGMTLTSTKQIEGQLLSLANSSFSLSNVKIAKQNFNSPLFTFSEFGESTINNMTFSGCSGSTLITAKDGEELTIRDCIFTSLSPSPASDQGEMSDLCGWETSLIEIEATTISLLHTDLTHIPLGALSVSDSVLSLTACVFSGNSPSSEEWSSRRRNIKCTNGTMSITGIGAGDGVSPPHLWIWTDECPVTRDDVAQHAPLFVPTLDANESTSVLDKKLKEYSVKVIGTSMVPCGLKLEVFEHNLSKSNEGQPLSFDISSLNPTKWTETELSFVLPQSSLSAMDKKSELRCRLLYADDQTTDSFSLTGKGNGKLSQAGVITSIVVPIVAVIIAALFLIIILIVLCRRRKTKKEAAQASHELDMADEADVEMKNELVEPDDTVKPLFGASKDRSQQSSLLMVSDDNGHDMTGQKIDATGFVPVQYVSAIGCNGENGEISVDSRNTLYHRLHVEKKKDLSKRTIALQIVKGLERMAKERPSSEIFSKLSPHWIIMDFTDNVFLRVESQLQQQSQGGQIKGSESRNNEDRRWNAPEQETKEGENDTAKEEGGYDEMKASVFRLGLVLWEIETEQVPFAEQDTVNASRQIKAGVTPLIHNWEDESMATLVRECLSISPDERPTLADVKSRLRVLSSQPQIPIQPVPNEPVVVSGVTA</sequence>
<keyword evidence="2" id="KW-0472">Membrane</keyword>
<dbReference type="Proteomes" id="UP001281761">
    <property type="component" value="Unassembled WGS sequence"/>
</dbReference>
<dbReference type="SUPFAM" id="SSF56112">
    <property type="entry name" value="Protein kinase-like (PK-like)"/>
    <property type="match status" value="1"/>
</dbReference>
<reference evidence="4 5" key="1">
    <citation type="journal article" date="2022" name="bioRxiv">
        <title>Genomics of Preaxostyla Flagellates Illuminates Evolutionary Transitions and the Path Towards Mitochondrial Loss.</title>
        <authorList>
            <person name="Novak L.V.F."/>
            <person name="Treitli S.C."/>
            <person name="Pyrih J."/>
            <person name="Halakuc P."/>
            <person name="Pipaliya S.V."/>
            <person name="Vacek V."/>
            <person name="Brzon O."/>
            <person name="Soukal P."/>
            <person name="Eme L."/>
            <person name="Dacks J.B."/>
            <person name="Karnkowska A."/>
            <person name="Elias M."/>
            <person name="Hampl V."/>
        </authorList>
    </citation>
    <scope>NUCLEOTIDE SEQUENCE [LARGE SCALE GENOMIC DNA]</scope>
    <source>
        <strain evidence="4">NAU3</strain>
        <tissue evidence="4">Gut</tissue>
    </source>
</reference>
<evidence type="ECO:0000256" key="1">
    <source>
        <dbReference type="SAM" id="MobiDB-lite"/>
    </source>
</evidence>
<dbReference type="InterPro" id="IPR000719">
    <property type="entry name" value="Prot_kinase_dom"/>
</dbReference>
<keyword evidence="2" id="KW-0812">Transmembrane</keyword>
<comment type="caution">
    <text evidence="4">The sequence shown here is derived from an EMBL/GenBank/DDBJ whole genome shotgun (WGS) entry which is preliminary data.</text>
</comment>